<dbReference type="InterPro" id="IPR017853">
    <property type="entry name" value="GH"/>
</dbReference>
<dbReference type="PANTHER" id="PTHR16631">
    <property type="entry name" value="GLUCAN 1,3-BETA-GLUCOSIDASE"/>
    <property type="match status" value="1"/>
</dbReference>
<dbReference type="Gene3D" id="3.20.20.80">
    <property type="entry name" value="Glycosidases"/>
    <property type="match status" value="1"/>
</dbReference>
<dbReference type="OrthoDB" id="77201at2759"/>
<dbReference type="GO" id="GO:0009277">
    <property type="term" value="C:fungal-type cell wall"/>
    <property type="evidence" value="ECO:0007669"/>
    <property type="project" value="TreeGrafter"/>
</dbReference>
<dbReference type="GO" id="GO:0005576">
    <property type="term" value="C:extracellular region"/>
    <property type="evidence" value="ECO:0007669"/>
    <property type="project" value="TreeGrafter"/>
</dbReference>
<dbReference type="Proteomes" id="UP000800036">
    <property type="component" value="Unassembled WGS sequence"/>
</dbReference>
<keyword evidence="8" id="KW-0326">Glycosidase</keyword>
<evidence type="ECO:0000256" key="5">
    <source>
        <dbReference type="ARBA" id="ARBA00022729"/>
    </source>
</evidence>
<evidence type="ECO:0000256" key="8">
    <source>
        <dbReference type="RuleBase" id="RU004336"/>
    </source>
</evidence>
<evidence type="ECO:0000313" key="9">
    <source>
        <dbReference type="EMBL" id="KAF1966063.1"/>
    </source>
</evidence>
<dbReference type="GO" id="GO:0042973">
    <property type="term" value="F:glucan endo-1,3-beta-D-glucosidase activity"/>
    <property type="evidence" value="ECO:0007669"/>
    <property type="project" value="TreeGrafter"/>
</dbReference>
<dbReference type="AlphaFoldDB" id="A0A6A5ULF3"/>
<dbReference type="PANTHER" id="PTHR16631:SF16">
    <property type="entry name" value="GPI-ANCHORED CELL WALL BETA-1,3-ENDOGLUCANASE EGLC"/>
    <property type="match status" value="1"/>
</dbReference>
<comment type="similarity">
    <text evidence="2 7">Belongs to the glycosyl hydrolase 17 family.</text>
</comment>
<protein>
    <submittedName>
        <fullName evidence="9">Glycoside hydrolase</fullName>
    </submittedName>
</protein>
<proteinExistence type="inferred from homology"/>
<keyword evidence="10" id="KW-1185">Reference proteome</keyword>
<dbReference type="GO" id="GO:0071555">
    <property type="term" value="P:cell wall organization"/>
    <property type="evidence" value="ECO:0007669"/>
    <property type="project" value="TreeGrafter"/>
</dbReference>
<dbReference type="InterPro" id="IPR000490">
    <property type="entry name" value="Glyco_hydro_17"/>
</dbReference>
<keyword evidence="3" id="KW-0134">Cell wall</keyword>
<dbReference type="SUPFAM" id="SSF51445">
    <property type="entry name" value="(Trans)glycosidases"/>
    <property type="match status" value="1"/>
</dbReference>
<evidence type="ECO:0000256" key="1">
    <source>
        <dbReference type="ARBA" id="ARBA00004191"/>
    </source>
</evidence>
<reference evidence="9" key="1">
    <citation type="journal article" date="2020" name="Stud. Mycol.">
        <title>101 Dothideomycetes genomes: a test case for predicting lifestyles and emergence of pathogens.</title>
        <authorList>
            <person name="Haridas S."/>
            <person name="Albert R."/>
            <person name="Binder M."/>
            <person name="Bloem J."/>
            <person name="Labutti K."/>
            <person name="Salamov A."/>
            <person name="Andreopoulos B."/>
            <person name="Baker S."/>
            <person name="Barry K."/>
            <person name="Bills G."/>
            <person name="Bluhm B."/>
            <person name="Cannon C."/>
            <person name="Castanera R."/>
            <person name="Culley D."/>
            <person name="Daum C."/>
            <person name="Ezra D."/>
            <person name="Gonzalez J."/>
            <person name="Henrissat B."/>
            <person name="Kuo A."/>
            <person name="Liang C."/>
            <person name="Lipzen A."/>
            <person name="Lutzoni F."/>
            <person name="Magnuson J."/>
            <person name="Mondo S."/>
            <person name="Nolan M."/>
            <person name="Ohm R."/>
            <person name="Pangilinan J."/>
            <person name="Park H.-J."/>
            <person name="Ramirez L."/>
            <person name="Alfaro M."/>
            <person name="Sun H."/>
            <person name="Tritt A."/>
            <person name="Yoshinaga Y."/>
            <person name="Zwiers L.-H."/>
            <person name="Turgeon B."/>
            <person name="Goodwin S."/>
            <person name="Spatafora J."/>
            <person name="Crous P."/>
            <person name="Grigoriev I."/>
        </authorList>
    </citation>
    <scope>NUCLEOTIDE SEQUENCE</scope>
    <source>
        <strain evidence="9">CBS 107.79</strain>
    </source>
</reference>
<comment type="subcellular location">
    <subcellularLocation>
        <location evidence="1">Secreted</location>
        <location evidence="1">Cell wall</location>
    </subcellularLocation>
</comment>
<evidence type="ECO:0000256" key="4">
    <source>
        <dbReference type="ARBA" id="ARBA00022525"/>
    </source>
</evidence>
<evidence type="ECO:0000256" key="7">
    <source>
        <dbReference type="RuleBase" id="RU004335"/>
    </source>
</evidence>
<name>A0A6A5ULF3_9PLEO</name>
<organism evidence="9 10">
    <name type="scientific">Bimuria novae-zelandiae CBS 107.79</name>
    <dbReference type="NCBI Taxonomy" id="1447943"/>
    <lineage>
        <taxon>Eukaryota</taxon>
        <taxon>Fungi</taxon>
        <taxon>Dikarya</taxon>
        <taxon>Ascomycota</taxon>
        <taxon>Pezizomycotina</taxon>
        <taxon>Dothideomycetes</taxon>
        <taxon>Pleosporomycetidae</taxon>
        <taxon>Pleosporales</taxon>
        <taxon>Massarineae</taxon>
        <taxon>Didymosphaeriaceae</taxon>
        <taxon>Bimuria</taxon>
    </lineage>
</organism>
<keyword evidence="6 8" id="KW-0378">Hydrolase</keyword>
<accession>A0A6A5ULF3</accession>
<dbReference type="GO" id="GO:0005975">
    <property type="term" value="P:carbohydrate metabolic process"/>
    <property type="evidence" value="ECO:0007669"/>
    <property type="project" value="InterPro"/>
</dbReference>
<keyword evidence="5" id="KW-0732">Signal</keyword>
<evidence type="ECO:0000256" key="6">
    <source>
        <dbReference type="ARBA" id="ARBA00022801"/>
    </source>
</evidence>
<evidence type="ECO:0000313" key="10">
    <source>
        <dbReference type="Proteomes" id="UP000800036"/>
    </source>
</evidence>
<keyword evidence="4" id="KW-0964">Secreted</keyword>
<dbReference type="GO" id="GO:0009986">
    <property type="term" value="C:cell surface"/>
    <property type="evidence" value="ECO:0007669"/>
    <property type="project" value="TreeGrafter"/>
</dbReference>
<dbReference type="InterPro" id="IPR050732">
    <property type="entry name" value="Beta-glucan_modifiers"/>
</dbReference>
<gene>
    <name evidence="9" type="ORF">BU23DRAFT_593338</name>
</gene>
<dbReference type="EMBL" id="ML976751">
    <property type="protein sequence ID" value="KAF1966063.1"/>
    <property type="molecule type" value="Genomic_DNA"/>
</dbReference>
<dbReference type="Pfam" id="PF00332">
    <property type="entry name" value="Glyco_hydro_17"/>
    <property type="match status" value="1"/>
</dbReference>
<evidence type="ECO:0000256" key="3">
    <source>
        <dbReference type="ARBA" id="ARBA00022512"/>
    </source>
</evidence>
<dbReference type="PROSITE" id="PS00587">
    <property type="entry name" value="GLYCOSYL_HYDROL_F17"/>
    <property type="match status" value="1"/>
</dbReference>
<evidence type="ECO:0000256" key="2">
    <source>
        <dbReference type="ARBA" id="ARBA00008773"/>
    </source>
</evidence>
<sequence length="314" mass="33965">MRFVQFYGALAAISGVSAQQIYLGFNSGATNDKNEAKSEADFEKDVRLYSNIQRFTTDTPIEAFAAAVKTNTSLLLGIWCSGTDSIENELSASNRTIDQYGSSFTDLVMGISVGSEDLYRVSETRDVLRDTPLSDIPVGHVDAWSAWVNSSNEVLIEAVDFVGVDIYPYYEDNLGNDISNASTIFNDLLNRTETAAGNKPVWVTETGWPTTGPKWGNAEPSVENAKTFWDEVGCRLFGRTNTWYYILRDSNPDNTMKFALDPELDSKPAYNLTCPAGAGAPAAVNTQLSNGAASAIPGPSAMIFGLLAALTLAV</sequence>